<evidence type="ECO:0000313" key="3">
    <source>
        <dbReference type="Proteomes" id="UP000041254"/>
    </source>
</evidence>
<dbReference type="InParanoid" id="A0A0G4FAL7"/>
<reference evidence="2 3" key="1">
    <citation type="submission" date="2014-11" db="EMBL/GenBank/DDBJ databases">
        <authorList>
            <person name="Zhu J."/>
            <person name="Qi W."/>
            <person name="Song R."/>
        </authorList>
    </citation>
    <scope>NUCLEOTIDE SEQUENCE [LARGE SCALE GENOMIC DNA]</scope>
</reference>
<evidence type="ECO:0000313" key="2">
    <source>
        <dbReference type="EMBL" id="CEM09647.1"/>
    </source>
</evidence>
<dbReference type="VEuPathDB" id="CryptoDB:Vbra_4288"/>
<dbReference type="EMBL" id="CDMY01000395">
    <property type="protein sequence ID" value="CEM09647.1"/>
    <property type="molecule type" value="Genomic_DNA"/>
</dbReference>
<sequence>MIGGRAGLSKSEETAGGAAHDNTQAAGPQAKGLRFPDIHGRASAIAGKADNTKEEKDKTTAGSQAVSGQTVSSIKSNPQSGHSPSQSHTVSPPQSMGPKSVYSERMRVIAMLDYLKAKLKGMGCNADGPTVCFNFAELCREYLFRMQELTAGENTDSMPSGEPLREYLEAFNFGRVSGRLMVFLRRYHIHQEDVQAVMVTTLCYIKSMETPTLLPLLKQMVLWFDANNVVYFLSFLAHIFVLDDTVPLKYWGEILGEGVAKGTNVNKCVRNLLKMRKYRLDVDRATFDGIHKQLQNKPQILLQS</sequence>
<gene>
    <name evidence="2" type="ORF">Vbra_4288</name>
</gene>
<feature type="region of interest" description="Disordered" evidence="1">
    <location>
        <begin position="1"/>
        <end position="99"/>
    </location>
</feature>
<name>A0A0G4FAL7_VITBC</name>
<keyword evidence="3" id="KW-1185">Reference proteome</keyword>
<proteinExistence type="predicted"/>
<accession>A0A0G4FAL7</accession>
<dbReference type="AlphaFoldDB" id="A0A0G4FAL7"/>
<evidence type="ECO:0000256" key="1">
    <source>
        <dbReference type="SAM" id="MobiDB-lite"/>
    </source>
</evidence>
<protein>
    <submittedName>
        <fullName evidence="2">Uncharacterized protein</fullName>
    </submittedName>
</protein>
<feature type="compositionally biased region" description="Polar residues" evidence="1">
    <location>
        <begin position="60"/>
        <end position="94"/>
    </location>
</feature>
<organism evidence="2 3">
    <name type="scientific">Vitrella brassicaformis (strain CCMP3155)</name>
    <dbReference type="NCBI Taxonomy" id="1169540"/>
    <lineage>
        <taxon>Eukaryota</taxon>
        <taxon>Sar</taxon>
        <taxon>Alveolata</taxon>
        <taxon>Colpodellida</taxon>
        <taxon>Vitrellaceae</taxon>
        <taxon>Vitrella</taxon>
    </lineage>
</organism>
<dbReference type="Proteomes" id="UP000041254">
    <property type="component" value="Unassembled WGS sequence"/>
</dbReference>
<feature type="compositionally biased region" description="Basic and acidic residues" evidence="1">
    <location>
        <begin position="50"/>
        <end position="59"/>
    </location>
</feature>